<evidence type="ECO:0000256" key="5">
    <source>
        <dbReference type="ARBA" id="ARBA00023136"/>
    </source>
</evidence>
<dbReference type="OrthoDB" id="3364966at2759"/>
<evidence type="ECO:0000256" key="3">
    <source>
        <dbReference type="ARBA" id="ARBA00022729"/>
    </source>
</evidence>
<evidence type="ECO:0000256" key="6">
    <source>
        <dbReference type="SAM" id="MobiDB-lite"/>
    </source>
</evidence>
<dbReference type="Proteomes" id="UP000567179">
    <property type="component" value="Unassembled WGS sequence"/>
</dbReference>
<keyword evidence="4 7" id="KW-1133">Transmembrane helix</keyword>
<feature type="transmembrane region" description="Helical" evidence="7">
    <location>
        <begin position="137"/>
        <end position="160"/>
    </location>
</feature>
<dbReference type="AlphaFoldDB" id="A0A8H5BDQ7"/>
<accession>A0A8H5BDQ7</accession>
<proteinExistence type="predicted"/>
<evidence type="ECO:0000256" key="2">
    <source>
        <dbReference type="ARBA" id="ARBA00022692"/>
    </source>
</evidence>
<keyword evidence="2 7" id="KW-0812">Transmembrane</keyword>
<feature type="transmembrane region" description="Helical" evidence="7">
    <location>
        <begin position="212"/>
        <end position="231"/>
    </location>
</feature>
<keyword evidence="3" id="KW-0732">Signal</keyword>
<dbReference type="InterPro" id="IPR032816">
    <property type="entry name" value="VTT_dom"/>
</dbReference>
<organism evidence="9 10">
    <name type="scientific">Psilocybe cf. subviscida</name>
    <dbReference type="NCBI Taxonomy" id="2480587"/>
    <lineage>
        <taxon>Eukaryota</taxon>
        <taxon>Fungi</taxon>
        <taxon>Dikarya</taxon>
        <taxon>Basidiomycota</taxon>
        <taxon>Agaricomycotina</taxon>
        <taxon>Agaricomycetes</taxon>
        <taxon>Agaricomycetidae</taxon>
        <taxon>Agaricales</taxon>
        <taxon>Agaricineae</taxon>
        <taxon>Strophariaceae</taxon>
        <taxon>Psilocybe</taxon>
    </lineage>
</organism>
<feature type="compositionally biased region" description="Low complexity" evidence="6">
    <location>
        <begin position="280"/>
        <end position="289"/>
    </location>
</feature>
<dbReference type="PANTHER" id="PTHR43220:SF21">
    <property type="entry name" value="TRANSMEMBRANE PROTEIN 41A"/>
    <property type="match status" value="1"/>
</dbReference>
<dbReference type="Pfam" id="PF09335">
    <property type="entry name" value="VTT_dom"/>
    <property type="match status" value="1"/>
</dbReference>
<feature type="region of interest" description="Disordered" evidence="6">
    <location>
        <begin position="268"/>
        <end position="289"/>
    </location>
</feature>
<keyword evidence="10" id="KW-1185">Reference proteome</keyword>
<evidence type="ECO:0000259" key="8">
    <source>
        <dbReference type="Pfam" id="PF09335"/>
    </source>
</evidence>
<evidence type="ECO:0000256" key="1">
    <source>
        <dbReference type="ARBA" id="ARBA00004141"/>
    </source>
</evidence>
<dbReference type="InterPro" id="IPR045014">
    <property type="entry name" value="TM41A/B"/>
</dbReference>
<protein>
    <recommendedName>
        <fullName evidence="8">VTT domain-containing protein</fullName>
    </recommendedName>
</protein>
<comment type="caution">
    <text evidence="9">The sequence shown here is derived from an EMBL/GenBank/DDBJ whole genome shotgun (WGS) entry which is preliminary data.</text>
</comment>
<dbReference type="EMBL" id="JAACJJ010000028">
    <property type="protein sequence ID" value="KAF5321485.1"/>
    <property type="molecule type" value="Genomic_DNA"/>
</dbReference>
<evidence type="ECO:0000313" key="9">
    <source>
        <dbReference type="EMBL" id="KAF5321485.1"/>
    </source>
</evidence>
<evidence type="ECO:0000256" key="4">
    <source>
        <dbReference type="ARBA" id="ARBA00022989"/>
    </source>
</evidence>
<evidence type="ECO:0000313" key="10">
    <source>
        <dbReference type="Proteomes" id="UP000567179"/>
    </source>
</evidence>
<feature type="compositionally biased region" description="Polar residues" evidence="6">
    <location>
        <begin position="33"/>
        <end position="43"/>
    </location>
</feature>
<feature type="transmembrane region" description="Helical" evidence="7">
    <location>
        <begin position="180"/>
        <end position="200"/>
    </location>
</feature>
<feature type="domain" description="VTT" evidence="8">
    <location>
        <begin position="208"/>
        <end position="342"/>
    </location>
</feature>
<sequence length="452" mass="49563">MALLSPQKSRTRASSTSLRTPTLCQTLGRRRSTSFLRVTTDNEQPPIENSEPCQSPPVQQASSPTMLAWFLSRFIQWLHIPEKHTLSWSPPSTPRTSSDDFVLPLSASAHTVSFVVPDPPKASSPLFRWQFKVHAPIVFVILLFPVSTALVLWCLSTLPISQSWPHDINDLAQIGRELHGYSQSGSGPILHVIGVMAISAIWKHAWSIPGSVLWNVLGGALFSPFYATILLTTLTTIGSLCATLLSTPLGPFLANLFPRALDMTRNALGGDTDKDHPDTPGSGPKPKSSPWVRLSVLRLIGVVPWSGINIACGVCGVSLVDCMLGTFIGCLPWTAVTCQIGDILQTVASTPTRTSQTVSSLLTTPEIIFKLVFLSVLSLAPILGRGRLRSMLSNTSRSSNNSEKEARWRWVQDWRSKIRLASRSRSSERDSYQATLATLVDEKRRLEDVSFS</sequence>
<gene>
    <name evidence="9" type="ORF">D9619_000882</name>
</gene>
<dbReference type="GO" id="GO:0016020">
    <property type="term" value="C:membrane"/>
    <property type="evidence" value="ECO:0007669"/>
    <property type="project" value="UniProtKB-SubCell"/>
</dbReference>
<evidence type="ECO:0000256" key="7">
    <source>
        <dbReference type="SAM" id="Phobius"/>
    </source>
</evidence>
<feature type="compositionally biased region" description="Low complexity" evidence="6">
    <location>
        <begin position="12"/>
        <end position="22"/>
    </location>
</feature>
<keyword evidence="5 7" id="KW-0472">Membrane</keyword>
<reference evidence="9 10" key="1">
    <citation type="journal article" date="2020" name="ISME J.">
        <title>Uncovering the hidden diversity of litter-decomposition mechanisms in mushroom-forming fungi.</title>
        <authorList>
            <person name="Floudas D."/>
            <person name="Bentzer J."/>
            <person name="Ahren D."/>
            <person name="Johansson T."/>
            <person name="Persson P."/>
            <person name="Tunlid A."/>
        </authorList>
    </citation>
    <scope>NUCLEOTIDE SEQUENCE [LARGE SCALE GENOMIC DNA]</scope>
    <source>
        <strain evidence="9 10">CBS 101986</strain>
    </source>
</reference>
<dbReference type="PANTHER" id="PTHR43220">
    <property type="match status" value="1"/>
</dbReference>
<name>A0A8H5BDQ7_9AGAR</name>
<feature type="region of interest" description="Disordered" evidence="6">
    <location>
        <begin position="1"/>
        <end position="58"/>
    </location>
</feature>
<comment type="subcellular location">
    <subcellularLocation>
        <location evidence="1">Membrane</location>
        <topology evidence="1">Multi-pass membrane protein</topology>
    </subcellularLocation>
</comment>
<feature type="transmembrane region" description="Helical" evidence="7">
    <location>
        <begin position="237"/>
        <end position="257"/>
    </location>
</feature>